<evidence type="ECO:0000313" key="6">
    <source>
        <dbReference type="Proteomes" id="UP000323392"/>
    </source>
</evidence>
<evidence type="ECO:0000259" key="1">
    <source>
        <dbReference type="Pfam" id="PF01336"/>
    </source>
</evidence>
<dbReference type="PANTHER" id="PTHR32294:SF0">
    <property type="entry name" value="DNA POLYMERASE III SUBUNIT ALPHA"/>
    <property type="match status" value="1"/>
</dbReference>
<dbReference type="Pfam" id="PF01336">
    <property type="entry name" value="tRNA_anti-codon"/>
    <property type="match status" value="1"/>
</dbReference>
<protein>
    <submittedName>
        <fullName evidence="3">Nucleic acid binding OB-fold tRNA/helicase-type</fullName>
    </submittedName>
    <submittedName>
        <fullName evidence="4">OB-fold nucleic acid binding domain-containing protein</fullName>
    </submittedName>
</protein>
<dbReference type="EMBL" id="FRBG01000013">
    <property type="protein sequence ID" value="SHL15366.1"/>
    <property type="molecule type" value="Genomic_DNA"/>
</dbReference>
<accession>A0A150FS77</accession>
<dbReference type="Proteomes" id="UP000323392">
    <property type="component" value="Unassembled WGS sequence"/>
</dbReference>
<feature type="domain" description="OB" evidence="1">
    <location>
        <begin position="235"/>
        <end position="311"/>
    </location>
</feature>
<keyword evidence="3" id="KW-0547">Nucleotide-binding</keyword>
<dbReference type="SUPFAM" id="SSF160975">
    <property type="entry name" value="AF1531-like"/>
    <property type="match status" value="1"/>
</dbReference>
<organism evidence="3 5">
    <name type="scientific">Alkalithermobacter thermoalcaliphilus JW-YL-7 = DSM 7308</name>
    <dbReference type="NCBI Taxonomy" id="1121328"/>
    <lineage>
        <taxon>Bacteria</taxon>
        <taxon>Bacillati</taxon>
        <taxon>Bacillota</taxon>
        <taxon>Clostridia</taxon>
        <taxon>Peptostreptococcales</taxon>
        <taxon>Tepidibacteraceae</taxon>
        <taxon>Alkalithermobacter</taxon>
    </lineage>
</organism>
<keyword evidence="3" id="KW-0067">ATP-binding</keyword>
<keyword evidence="6" id="KW-1185">Reference proteome</keyword>
<name>A0A150FS77_CLOPD</name>
<reference evidence="3 5" key="1">
    <citation type="submission" date="2016-02" db="EMBL/GenBank/DDBJ databases">
        <title>Draft genome sequence for Clostridium paradoxum JW-YL-7.</title>
        <authorList>
            <person name="Utturkar S.M."/>
            <person name="Lancaster A."/>
            <person name="Poole F.L."/>
            <person name="Adams M.W."/>
            <person name="Brown S.D."/>
        </authorList>
    </citation>
    <scope>NUCLEOTIDE SEQUENCE [LARGE SCALE GENOMIC DNA]</scope>
    <source>
        <strain evidence="3 5">JW-YL-7</strain>
    </source>
</reference>
<dbReference type="RefSeq" id="WP_066071344.1">
    <property type="nucleotide sequence ID" value="NZ_FRBG01000013.1"/>
</dbReference>
<dbReference type="InterPro" id="IPR029460">
    <property type="entry name" value="DNAPol_HHH"/>
</dbReference>
<dbReference type="OrthoDB" id="9803237at2"/>
<keyword evidence="3" id="KW-0378">Hydrolase</keyword>
<evidence type="ECO:0000313" key="4">
    <source>
        <dbReference type="EMBL" id="SHL15366.1"/>
    </source>
</evidence>
<proteinExistence type="predicted"/>
<sequence>MLAYQTAYLKAYYPVEFMTALITSVMGNTDKVVEYIRDCANMNIKVLKPDINKSFSKFSVEGQNIRFGLCAVKNVGENVVNDIVMERNLNGPFKDFVDFCKRIKSKDLNKRVIESLIKCGAFDSISPNRAQLLAGFEKIINSIVEDRKKNLFGQMSLFDTTNENENLYSLPNVLEFKEKDKLFLEKEVLGMYISGHPLAEYEKELMINTSINTSIISSENLDYDQMKKLENKEIVIGGILINKTIKPTKNNDMMAFVEIEDLYGVIEVIIFPSIFKKYMNLIKEDNILYVKGKLSIKEDENPKLIASEFKEVVKISDTSIYLRVDSISNKELIKTIKDTLKKYKGNSEVYLYFTDLKKAFKSEEIMVDINENLIYELQKILGRENVKAKNKSLKDI</sequence>
<dbReference type="PANTHER" id="PTHR32294">
    <property type="entry name" value="DNA POLYMERASE III SUBUNIT ALPHA"/>
    <property type="match status" value="1"/>
</dbReference>
<dbReference type="Pfam" id="PF14579">
    <property type="entry name" value="HHH_6"/>
    <property type="match status" value="1"/>
</dbReference>
<feature type="domain" description="DNA polymerase helix-hairpin-helix motif" evidence="2">
    <location>
        <begin position="43"/>
        <end position="132"/>
    </location>
</feature>
<evidence type="ECO:0000259" key="2">
    <source>
        <dbReference type="Pfam" id="PF14579"/>
    </source>
</evidence>
<dbReference type="GO" id="GO:0003676">
    <property type="term" value="F:nucleic acid binding"/>
    <property type="evidence" value="ECO:0007669"/>
    <property type="project" value="InterPro"/>
</dbReference>
<dbReference type="InterPro" id="IPR004365">
    <property type="entry name" value="NA-bd_OB_tRNA"/>
</dbReference>
<comment type="caution">
    <text evidence="3">The sequence shown here is derived from an EMBL/GenBank/DDBJ whole genome shotgun (WGS) entry which is preliminary data.</text>
</comment>
<dbReference type="GO" id="GO:0006260">
    <property type="term" value="P:DNA replication"/>
    <property type="evidence" value="ECO:0007669"/>
    <property type="project" value="InterPro"/>
</dbReference>
<dbReference type="InterPro" id="IPR004805">
    <property type="entry name" value="DnaE2/DnaE/PolC"/>
</dbReference>
<dbReference type="Proteomes" id="UP000092605">
    <property type="component" value="Unassembled WGS sequence"/>
</dbReference>
<reference evidence="4 6" key="2">
    <citation type="submission" date="2016-11" db="EMBL/GenBank/DDBJ databases">
        <authorList>
            <person name="Varghese N."/>
            <person name="Submissions S."/>
        </authorList>
    </citation>
    <scope>NUCLEOTIDE SEQUENCE [LARGE SCALE GENOMIC DNA]</scope>
    <source>
        <strain evidence="4 6">DSM 7308</strain>
    </source>
</reference>
<dbReference type="AlphaFoldDB" id="A0A150FS77"/>
<evidence type="ECO:0000313" key="3">
    <source>
        <dbReference type="EMBL" id="KXZ40454.1"/>
    </source>
</evidence>
<dbReference type="PATRIC" id="fig|1121328.3.peg.1540"/>
<dbReference type="GO" id="GO:0008408">
    <property type="term" value="F:3'-5' exonuclease activity"/>
    <property type="evidence" value="ECO:0007669"/>
    <property type="project" value="InterPro"/>
</dbReference>
<gene>
    <name evidence="3" type="ORF">JWYL7_1529</name>
    <name evidence="4" type="ORF">SAMN05661008_01554</name>
</gene>
<dbReference type="EMBL" id="LSFY01000001">
    <property type="protein sequence ID" value="KXZ40454.1"/>
    <property type="molecule type" value="Genomic_DNA"/>
</dbReference>
<dbReference type="Gene3D" id="1.10.150.870">
    <property type="match status" value="1"/>
</dbReference>
<dbReference type="STRING" id="1121328.JWYL7_1529"/>
<dbReference type="GO" id="GO:0004386">
    <property type="term" value="F:helicase activity"/>
    <property type="evidence" value="ECO:0007669"/>
    <property type="project" value="UniProtKB-KW"/>
</dbReference>
<keyword evidence="3" id="KW-0347">Helicase</keyword>
<evidence type="ECO:0000313" key="5">
    <source>
        <dbReference type="Proteomes" id="UP000092605"/>
    </source>
</evidence>
<dbReference type="CDD" id="cd04485">
    <property type="entry name" value="DnaE_OBF"/>
    <property type="match status" value="1"/>
</dbReference>